<evidence type="ECO:0000313" key="4">
    <source>
        <dbReference type="Proteomes" id="UP000791440"/>
    </source>
</evidence>
<organism evidence="3 4">
    <name type="scientific">Manduca sexta</name>
    <name type="common">Tobacco hawkmoth</name>
    <name type="synonym">Tobacco hornworm</name>
    <dbReference type="NCBI Taxonomy" id="7130"/>
    <lineage>
        <taxon>Eukaryota</taxon>
        <taxon>Metazoa</taxon>
        <taxon>Ecdysozoa</taxon>
        <taxon>Arthropoda</taxon>
        <taxon>Hexapoda</taxon>
        <taxon>Insecta</taxon>
        <taxon>Pterygota</taxon>
        <taxon>Neoptera</taxon>
        <taxon>Endopterygota</taxon>
        <taxon>Lepidoptera</taxon>
        <taxon>Glossata</taxon>
        <taxon>Ditrysia</taxon>
        <taxon>Bombycoidea</taxon>
        <taxon>Sphingidae</taxon>
        <taxon>Sphinginae</taxon>
        <taxon>Sphingini</taxon>
        <taxon>Manduca</taxon>
    </lineage>
</organism>
<reference evidence="3" key="2">
    <citation type="submission" date="2020-12" db="EMBL/GenBank/DDBJ databases">
        <authorList>
            <person name="Kanost M."/>
        </authorList>
    </citation>
    <scope>NUCLEOTIDE SEQUENCE</scope>
</reference>
<accession>A0A921ZU16</accession>
<reference evidence="3" key="1">
    <citation type="journal article" date="2016" name="Insect Biochem. Mol. Biol.">
        <title>Multifaceted biological insights from a draft genome sequence of the tobacco hornworm moth, Manduca sexta.</title>
        <authorList>
            <person name="Kanost M.R."/>
            <person name="Arrese E.L."/>
            <person name="Cao X."/>
            <person name="Chen Y.R."/>
            <person name="Chellapilla S."/>
            <person name="Goldsmith M.R."/>
            <person name="Grosse-Wilde E."/>
            <person name="Heckel D.G."/>
            <person name="Herndon N."/>
            <person name="Jiang H."/>
            <person name="Papanicolaou A."/>
            <person name="Qu J."/>
            <person name="Soulages J.L."/>
            <person name="Vogel H."/>
            <person name="Walters J."/>
            <person name="Waterhouse R.M."/>
            <person name="Ahn S.J."/>
            <person name="Almeida F.C."/>
            <person name="An C."/>
            <person name="Aqrawi P."/>
            <person name="Bretschneider A."/>
            <person name="Bryant W.B."/>
            <person name="Bucks S."/>
            <person name="Chao H."/>
            <person name="Chevignon G."/>
            <person name="Christen J.M."/>
            <person name="Clarke D.F."/>
            <person name="Dittmer N.T."/>
            <person name="Ferguson L.C.F."/>
            <person name="Garavelou S."/>
            <person name="Gordon K.H.J."/>
            <person name="Gunaratna R.T."/>
            <person name="Han Y."/>
            <person name="Hauser F."/>
            <person name="He Y."/>
            <person name="Heidel-Fischer H."/>
            <person name="Hirsh A."/>
            <person name="Hu Y."/>
            <person name="Jiang H."/>
            <person name="Kalra D."/>
            <person name="Klinner C."/>
            <person name="Konig C."/>
            <person name="Kovar C."/>
            <person name="Kroll A.R."/>
            <person name="Kuwar S.S."/>
            <person name="Lee S.L."/>
            <person name="Lehman R."/>
            <person name="Li K."/>
            <person name="Li Z."/>
            <person name="Liang H."/>
            <person name="Lovelace S."/>
            <person name="Lu Z."/>
            <person name="Mansfield J.H."/>
            <person name="McCulloch K.J."/>
            <person name="Mathew T."/>
            <person name="Morton B."/>
            <person name="Muzny D.M."/>
            <person name="Neunemann D."/>
            <person name="Ongeri F."/>
            <person name="Pauchet Y."/>
            <person name="Pu L.L."/>
            <person name="Pyrousis I."/>
            <person name="Rao X.J."/>
            <person name="Redding A."/>
            <person name="Roesel C."/>
            <person name="Sanchez-Gracia A."/>
            <person name="Schaack S."/>
            <person name="Shukla A."/>
            <person name="Tetreau G."/>
            <person name="Wang Y."/>
            <person name="Xiong G.H."/>
            <person name="Traut W."/>
            <person name="Walsh T.K."/>
            <person name="Worley K.C."/>
            <person name="Wu D."/>
            <person name="Wu W."/>
            <person name="Wu Y.Q."/>
            <person name="Zhang X."/>
            <person name="Zou Z."/>
            <person name="Zucker H."/>
            <person name="Briscoe A.D."/>
            <person name="Burmester T."/>
            <person name="Clem R.J."/>
            <person name="Feyereisen R."/>
            <person name="Grimmelikhuijzen C.J.P."/>
            <person name="Hamodrakas S.J."/>
            <person name="Hansson B.S."/>
            <person name="Huguet E."/>
            <person name="Jermiin L.S."/>
            <person name="Lan Q."/>
            <person name="Lehman H.K."/>
            <person name="Lorenzen M."/>
            <person name="Merzendorfer H."/>
            <person name="Michalopoulos I."/>
            <person name="Morton D.B."/>
            <person name="Muthukrishnan S."/>
            <person name="Oakeshott J.G."/>
            <person name="Palmer W."/>
            <person name="Park Y."/>
            <person name="Passarelli A.L."/>
            <person name="Rozas J."/>
            <person name="Schwartz L.M."/>
            <person name="Smith W."/>
            <person name="Southgate A."/>
            <person name="Vilcinskas A."/>
            <person name="Vogt R."/>
            <person name="Wang P."/>
            <person name="Werren J."/>
            <person name="Yu X.Q."/>
            <person name="Zhou J.J."/>
            <person name="Brown S.J."/>
            <person name="Scherer S.E."/>
            <person name="Richards S."/>
            <person name="Blissard G.W."/>
        </authorList>
    </citation>
    <scope>NUCLEOTIDE SEQUENCE</scope>
</reference>
<protein>
    <submittedName>
        <fullName evidence="3">Uncharacterized protein</fullName>
    </submittedName>
</protein>
<dbReference type="Proteomes" id="UP000791440">
    <property type="component" value="Unassembled WGS sequence"/>
</dbReference>
<name>A0A921ZU16_MANSE</name>
<feature type="compositionally biased region" description="Basic and acidic residues" evidence="1">
    <location>
        <begin position="82"/>
        <end position="91"/>
    </location>
</feature>
<feature type="region of interest" description="Disordered" evidence="1">
    <location>
        <begin position="82"/>
        <end position="128"/>
    </location>
</feature>
<feature type="compositionally biased region" description="Basic and acidic residues" evidence="1">
    <location>
        <begin position="114"/>
        <end position="124"/>
    </location>
</feature>
<sequence length="229" mass="25000">MWWVVSVLFLVQIASPKPTADDAETARQPRHLDFGECCPCPDNTESFTSQGRWLLQNGRNLEHPGNERSFNNNGFSRSGIDDCPCRPREADSEGSSSIFFPSALRPSGPLSKSPDSKEDPKNLLEPEVGLASSVLETLRAATDEEYRDALARDAARSRAAEDATPEESAQNIVTIILPDASDEDIVSEPSHVQESRCIHPLGSTLSRLRAPVAISPLPDIFKLATSMNV</sequence>
<gene>
    <name evidence="3" type="ORF">O3G_MSEX014568</name>
</gene>
<dbReference type="AlphaFoldDB" id="A0A921ZU16"/>
<proteinExistence type="predicted"/>
<dbReference type="EMBL" id="JH669185">
    <property type="protein sequence ID" value="KAG6464505.1"/>
    <property type="molecule type" value="Genomic_DNA"/>
</dbReference>
<feature type="chain" id="PRO_5038008316" evidence="2">
    <location>
        <begin position="17"/>
        <end position="229"/>
    </location>
</feature>
<feature type="signal peptide" evidence="2">
    <location>
        <begin position="1"/>
        <end position="16"/>
    </location>
</feature>
<evidence type="ECO:0000313" key="3">
    <source>
        <dbReference type="EMBL" id="KAG6464505.1"/>
    </source>
</evidence>
<evidence type="ECO:0000256" key="2">
    <source>
        <dbReference type="SAM" id="SignalP"/>
    </source>
</evidence>
<keyword evidence="4" id="KW-1185">Reference proteome</keyword>
<comment type="caution">
    <text evidence="3">The sequence shown here is derived from an EMBL/GenBank/DDBJ whole genome shotgun (WGS) entry which is preliminary data.</text>
</comment>
<keyword evidence="2" id="KW-0732">Signal</keyword>
<evidence type="ECO:0000256" key="1">
    <source>
        <dbReference type="SAM" id="MobiDB-lite"/>
    </source>
</evidence>